<dbReference type="EMBL" id="LGRX02022217">
    <property type="protein sequence ID" value="KAK3255837.1"/>
    <property type="molecule type" value="Genomic_DNA"/>
</dbReference>
<reference evidence="1 2" key="1">
    <citation type="journal article" date="2015" name="Genome Biol. Evol.">
        <title>Comparative Genomics of a Bacterivorous Green Alga Reveals Evolutionary Causalities and Consequences of Phago-Mixotrophic Mode of Nutrition.</title>
        <authorList>
            <person name="Burns J.A."/>
            <person name="Paasch A."/>
            <person name="Narechania A."/>
            <person name="Kim E."/>
        </authorList>
    </citation>
    <scope>NUCLEOTIDE SEQUENCE [LARGE SCALE GENOMIC DNA]</scope>
    <source>
        <strain evidence="1 2">PLY_AMNH</strain>
    </source>
</reference>
<feature type="non-terminal residue" evidence="1">
    <location>
        <position position="203"/>
    </location>
</feature>
<dbReference type="SUPFAM" id="SSF53254">
    <property type="entry name" value="Phosphoglycerate mutase-like"/>
    <property type="match status" value="1"/>
</dbReference>
<dbReference type="AlphaFoldDB" id="A0AAE0FA01"/>
<sequence length="203" mass="20788">MAMACNFKIETALSKGDGESKKESKRLILLRHAMSQKATADTRDHDRPLTPEGREAAAECASGIADIGGGWFPQLILCRRTVMEGRPGQAHCQWRAAGMCTVSGGRAGQADCHGGLFGRRTVSVGAGRACALSVEGGPGRRTVSGVVGGPGRRTCQWRAGRAGASSVEGKWACALVSGGRVGHALSVEGGPGMCTVSGGPAGQ</sequence>
<dbReference type="Gene3D" id="3.40.50.1240">
    <property type="entry name" value="Phosphoglycerate mutase-like"/>
    <property type="match status" value="1"/>
</dbReference>
<gene>
    <name evidence="1" type="ORF">CYMTET_35002</name>
</gene>
<organism evidence="1 2">
    <name type="scientific">Cymbomonas tetramitiformis</name>
    <dbReference type="NCBI Taxonomy" id="36881"/>
    <lineage>
        <taxon>Eukaryota</taxon>
        <taxon>Viridiplantae</taxon>
        <taxon>Chlorophyta</taxon>
        <taxon>Pyramimonadophyceae</taxon>
        <taxon>Pyramimonadales</taxon>
        <taxon>Pyramimonadaceae</taxon>
        <taxon>Cymbomonas</taxon>
    </lineage>
</organism>
<dbReference type="PANTHER" id="PTHR47623:SF1">
    <property type="entry name" value="OS09G0287300 PROTEIN"/>
    <property type="match status" value="1"/>
</dbReference>
<dbReference type="InterPro" id="IPR013078">
    <property type="entry name" value="His_Pase_superF_clade-1"/>
</dbReference>
<keyword evidence="2" id="KW-1185">Reference proteome</keyword>
<protein>
    <submittedName>
        <fullName evidence="1">Uncharacterized protein</fullName>
    </submittedName>
</protein>
<evidence type="ECO:0000313" key="2">
    <source>
        <dbReference type="Proteomes" id="UP001190700"/>
    </source>
</evidence>
<comment type="caution">
    <text evidence="1">The sequence shown here is derived from an EMBL/GenBank/DDBJ whole genome shotgun (WGS) entry which is preliminary data.</text>
</comment>
<dbReference type="Proteomes" id="UP001190700">
    <property type="component" value="Unassembled WGS sequence"/>
</dbReference>
<proteinExistence type="predicted"/>
<dbReference type="CDD" id="cd07067">
    <property type="entry name" value="HP_PGM_like"/>
    <property type="match status" value="1"/>
</dbReference>
<name>A0AAE0FA01_9CHLO</name>
<dbReference type="InterPro" id="IPR029033">
    <property type="entry name" value="His_PPase_superfam"/>
</dbReference>
<dbReference type="PANTHER" id="PTHR47623">
    <property type="entry name" value="OS09G0287300 PROTEIN"/>
    <property type="match status" value="1"/>
</dbReference>
<evidence type="ECO:0000313" key="1">
    <source>
        <dbReference type="EMBL" id="KAK3255837.1"/>
    </source>
</evidence>
<accession>A0AAE0FA01</accession>